<evidence type="ECO:0000256" key="4">
    <source>
        <dbReference type="ARBA" id="ARBA00023136"/>
    </source>
</evidence>
<dbReference type="eggNOG" id="arCOG01470">
    <property type="taxonomic scope" value="Archaea"/>
</dbReference>
<keyword evidence="8" id="KW-1185">Reference proteome</keyword>
<dbReference type="GO" id="GO:0140359">
    <property type="term" value="F:ABC-type transporter activity"/>
    <property type="evidence" value="ECO:0007669"/>
    <property type="project" value="InterPro"/>
</dbReference>
<feature type="transmembrane region" description="Helical" evidence="5">
    <location>
        <begin position="20"/>
        <end position="45"/>
    </location>
</feature>
<feature type="transmembrane region" description="Helical" evidence="5">
    <location>
        <begin position="187"/>
        <end position="209"/>
    </location>
</feature>
<dbReference type="STRING" id="868131.MSWAN_2334"/>
<dbReference type="GO" id="GO:0016020">
    <property type="term" value="C:membrane"/>
    <property type="evidence" value="ECO:0007669"/>
    <property type="project" value="UniProtKB-SubCell"/>
</dbReference>
<dbReference type="AlphaFoldDB" id="F6D5W9"/>
<feature type="transmembrane region" description="Helical" evidence="5">
    <location>
        <begin position="268"/>
        <end position="292"/>
    </location>
</feature>
<evidence type="ECO:0000256" key="2">
    <source>
        <dbReference type="ARBA" id="ARBA00022692"/>
    </source>
</evidence>
<accession>F6D5W9</accession>
<evidence type="ECO:0000256" key="5">
    <source>
        <dbReference type="SAM" id="Phobius"/>
    </source>
</evidence>
<comment type="subcellular location">
    <subcellularLocation>
        <location evidence="1">Membrane</location>
        <topology evidence="1">Multi-pass membrane protein</topology>
    </subcellularLocation>
</comment>
<dbReference type="RefSeq" id="WP_013826838.1">
    <property type="nucleotide sequence ID" value="NC_015574.1"/>
</dbReference>
<feature type="domain" description="ABC-2 type transporter transmembrane" evidence="6">
    <location>
        <begin position="20"/>
        <end position="340"/>
    </location>
</feature>
<feature type="transmembrane region" description="Helical" evidence="5">
    <location>
        <begin position="349"/>
        <end position="371"/>
    </location>
</feature>
<evidence type="ECO:0000313" key="7">
    <source>
        <dbReference type="EMBL" id="AEG19339.1"/>
    </source>
</evidence>
<name>F6D5W9_METPW</name>
<reference evidence="7 8" key="1">
    <citation type="journal article" date="2014" name="Int. J. Syst. Evol. Microbiol.">
        <title>Methanobacterium paludis sp. nov. and a novel strain of Methanobacterium lacus isolated from northern peatlands.</title>
        <authorList>
            <person name="Cadillo-Quiroz H."/>
            <person name="Brauer S.L."/>
            <person name="Goodson N."/>
            <person name="Yavitt J.B."/>
            <person name="Zinder S.H."/>
        </authorList>
    </citation>
    <scope>NUCLEOTIDE SEQUENCE [LARGE SCALE GENOMIC DNA]</scope>
    <source>
        <strain evidence="8">DSM 25820 / JCM 18151 / SWAN1</strain>
    </source>
</reference>
<dbReference type="GeneID" id="10669863"/>
<dbReference type="Pfam" id="PF12698">
    <property type="entry name" value="ABC2_membrane_3"/>
    <property type="match status" value="1"/>
</dbReference>
<dbReference type="HOGENOM" id="CLU_728844_0_0_2"/>
<dbReference type="Proteomes" id="UP000009231">
    <property type="component" value="Chromosome"/>
</dbReference>
<keyword evidence="2 5" id="KW-0812">Transmembrane</keyword>
<dbReference type="EMBL" id="CP002772">
    <property type="protein sequence ID" value="AEG19339.1"/>
    <property type="molecule type" value="Genomic_DNA"/>
</dbReference>
<protein>
    <submittedName>
        <fullName evidence="7">ABC-2 type transporter</fullName>
    </submittedName>
</protein>
<gene>
    <name evidence="7" type="ordered locus">MSWAN_2334</name>
</gene>
<feature type="transmembrane region" description="Helical" evidence="5">
    <location>
        <begin position="304"/>
        <end position="324"/>
    </location>
</feature>
<dbReference type="KEGG" id="mew:MSWAN_2334"/>
<evidence type="ECO:0000259" key="6">
    <source>
        <dbReference type="Pfam" id="PF12698"/>
    </source>
</evidence>
<evidence type="ECO:0000313" key="8">
    <source>
        <dbReference type="Proteomes" id="UP000009231"/>
    </source>
</evidence>
<evidence type="ECO:0000256" key="1">
    <source>
        <dbReference type="ARBA" id="ARBA00004141"/>
    </source>
</evidence>
<keyword evidence="3 5" id="KW-1133">Transmembrane helix</keyword>
<keyword evidence="4 5" id="KW-0472">Membrane</keyword>
<proteinExistence type="predicted"/>
<dbReference type="PANTHER" id="PTHR43471">
    <property type="entry name" value="ABC TRANSPORTER PERMEASE"/>
    <property type="match status" value="1"/>
</dbReference>
<sequence length="379" mass="41928">MKLITLAKKEAQDILRNKIYLLVVFVQVFIIFGAFGLAVASSIAMDPNLLDSYGLSSSLKVGISQDLNGSALAKDLEAQNLNLIYFKDMNQANNLLGTRLVAVVEVSSQPKQDVTVHMDTANVFYPVVSTKVNSAVNKFKVEKRLESAGVNDSDIQKVQNLVTLNVVGVKKNQDAGIALDSPYFVEIMYGFIVPFILLLPIFLAGNIVTDSIVGERERKTFEILLMAPISSSMVILGKTLPILIFSLVQSVAWMLILEILHVPIYNSFSLIFILFFVGLGFIGAGIFISMLVDSTKEANSAITMLLVFATFLLFMPLFITSSYFEGILNFIPTVLMVKLASTPNINPEIMLLSLPTVFLSSFIFLITVRYFKHERAIRL</sequence>
<evidence type="ECO:0000256" key="3">
    <source>
        <dbReference type="ARBA" id="ARBA00022989"/>
    </source>
</evidence>
<dbReference type="InterPro" id="IPR013525">
    <property type="entry name" value="ABC2_TM"/>
</dbReference>
<organism evidence="7 8">
    <name type="scientific">Methanobacterium paludis (strain DSM 25820 / JCM 18151 / SWAN1)</name>
    <dbReference type="NCBI Taxonomy" id="868131"/>
    <lineage>
        <taxon>Archaea</taxon>
        <taxon>Methanobacteriati</taxon>
        <taxon>Methanobacteriota</taxon>
        <taxon>Methanomada group</taxon>
        <taxon>Methanobacteria</taxon>
        <taxon>Methanobacteriales</taxon>
        <taxon>Methanobacteriaceae</taxon>
        <taxon>Methanobacterium</taxon>
    </lineage>
</organism>